<protein>
    <recommendedName>
        <fullName evidence="4">Retrovirus-related Pol polyprotein</fullName>
    </recommendedName>
</protein>
<organism evidence="2 3">
    <name type="scientific">Thelohanellus kitauei</name>
    <name type="common">Myxosporean</name>
    <dbReference type="NCBI Taxonomy" id="669202"/>
    <lineage>
        <taxon>Eukaryota</taxon>
        <taxon>Metazoa</taxon>
        <taxon>Cnidaria</taxon>
        <taxon>Myxozoa</taxon>
        <taxon>Myxosporea</taxon>
        <taxon>Bivalvulida</taxon>
        <taxon>Platysporina</taxon>
        <taxon>Myxobolidae</taxon>
        <taxon>Thelohanellus</taxon>
    </lineage>
</organism>
<comment type="caution">
    <text evidence="2">The sequence shown here is derived from an EMBL/GenBank/DDBJ whole genome shotgun (WGS) entry which is preliminary data.</text>
</comment>
<dbReference type="Proteomes" id="UP000031668">
    <property type="component" value="Unassembled WGS sequence"/>
</dbReference>
<dbReference type="OrthoDB" id="8051507at2759"/>
<feature type="compositionally biased region" description="Basic and acidic residues" evidence="1">
    <location>
        <begin position="118"/>
        <end position="135"/>
    </location>
</feature>
<evidence type="ECO:0000256" key="1">
    <source>
        <dbReference type="SAM" id="MobiDB-lite"/>
    </source>
</evidence>
<evidence type="ECO:0000313" key="2">
    <source>
        <dbReference type="EMBL" id="KII64947.1"/>
    </source>
</evidence>
<gene>
    <name evidence="2" type="ORF">RF11_08434</name>
</gene>
<evidence type="ECO:0008006" key="4">
    <source>
        <dbReference type="Google" id="ProtNLM"/>
    </source>
</evidence>
<sequence length="145" mass="17032">MPIDHKAKPISDSQFDQARMNIIKNSKKYKTHYDKSSVSKVFQNGDKVLLKRPVTSGFEQRYDGPFEIIESRYPNYVIETKEGRLLNTHHNRLKFYKQTTGEMKQMIRNIDDEDDDKETISKEPEKENSPLEAKRIIKIPTENLS</sequence>
<evidence type="ECO:0000313" key="3">
    <source>
        <dbReference type="Proteomes" id="UP000031668"/>
    </source>
</evidence>
<accession>A0A0C2MTA8</accession>
<feature type="region of interest" description="Disordered" evidence="1">
    <location>
        <begin position="108"/>
        <end position="145"/>
    </location>
</feature>
<proteinExistence type="predicted"/>
<dbReference type="AlphaFoldDB" id="A0A0C2MTA8"/>
<dbReference type="EMBL" id="JWZT01004055">
    <property type="protein sequence ID" value="KII64947.1"/>
    <property type="molecule type" value="Genomic_DNA"/>
</dbReference>
<keyword evidence="3" id="KW-1185">Reference proteome</keyword>
<name>A0A0C2MTA8_THEKT</name>
<reference evidence="2 3" key="1">
    <citation type="journal article" date="2014" name="Genome Biol. Evol.">
        <title>The genome of the myxosporean Thelohanellus kitauei shows adaptations to nutrient acquisition within its fish host.</title>
        <authorList>
            <person name="Yang Y."/>
            <person name="Xiong J."/>
            <person name="Zhou Z."/>
            <person name="Huo F."/>
            <person name="Miao W."/>
            <person name="Ran C."/>
            <person name="Liu Y."/>
            <person name="Zhang J."/>
            <person name="Feng J."/>
            <person name="Wang M."/>
            <person name="Wang M."/>
            <person name="Wang L."/>
            <person name="Yao B."/>
        </authorList>
    </citation>
    <scope>NUCLEOTIDE SEQUENCE [LARGE SCALE GENOMIC DNA]</scope>
    <source>
        <strain evidence="2">Wuqing</strain>
    </source>
</reference>